<comment type="caution">
    <text evidence="1">The sequence shown here is derived from an EMBL/GenBank/DDBJ whole genome shotgun (WGS) entry which is preliminary data.</text>
</comment>
<name>A0A4Y2TW66_ARAVE</name>
<dbReference type="Proteomes" id="UP000499080">
    <property type="component" value="Unassembled WGS sequence"/>
</dbReference>
<keyword evidence="2" id="KW-1185">Reference proteome</keyword>
<evidence type="ECO:0000313" key="2">
    <source>
        <dbReference type="Proteomes" id="UP000499080"/>
    </source>
</evidence>
<accession>A0A4Y2TW66</accession>
<gene>
    <name evidence="1" type="ORF">AVEN_24790_1</name>
</gene>
<reference evidence="1 2" key="1">
    <citation type="journal article" date="2019" name="Sci. Rep.">
        <title>Orb-weaving spider Araneus ventricosus genome elucidates the spidroin gene catalogue.</title>
        <authorList>
            <person name="Kono N."/>
            <person name="Nakamura H."/>
            <person name="Ohtoshi R."/>
            <person name="Moran D.A.P."/>
            <person name="Shinohara A."/>
            <person name="Yoshida Y."/>
            <person name="Fujiwara M."/>
            <person name="Mori M."/>
            <person name="Tomita M."/>
            <person name="Arakawa K."/>
        </authorList>
    </citation>
    <scope>NUCLEOTIDE SEQUENCE [LARGE SCALE GENOMIC DNA]</scope>
</reference>
<dbReference type="EMBL" id="BGPR01031444">
    <property type="protein sequence ID" value="GBO04542.1"/>
    <property type="molecule type" value="Genomic_DNA"/>
</dbReference>
<proteinExistence type="predicted"/>
<dbReference type="AlphaFoldDB" id="A0A4Y2TW66"/>
<sequence>MLTLLVIKHQICLSSKQPTTLKVPRTCMKRAASTIFAERVAIRSEHRTPNLQHLLKRQYKKTAPKRRHNSPTVPILYGDCFCNRQRKAL</sequence>
<protein>
    <submittedName>
        <fullName evidence="1">Uncharacterized protein</fullName>
    </submittedName>
</protein>
<organism evidence="1 2">
    <name type="scientific">Araneus ventricosus</name>
    <name type="common">Orbweaver spider</name>
    <name type="synonym">Epeira ventricosa</name>
    <dbReference type="NCBI Taxonomy" id="182803"/>
    <lineage>
        <taxon>Eukaryota</taxon>
        <taxon>Metazoa</taxon>
        <taxon>Ecdysozoa</taxon>
        <taxon>Arthropoda</taxon>
        <taxon>Chelicerata</taxon>
        <taxon>Arachnida</taxon>
        <taxon>Araneae</taxon>
        <taxon>Araneomorphae</taxon>
        <taxon>Entelegynae</taxon>
        <taxon>Araneoidea</taxon>
        <taxon>Araneidae</taxon>
        <taxon>Araneus</taxon>
    </lineage>
</organism>
<evidence type="ECO:0000313" key="1">
    <source>
        <dbReference type="EMBL" id="GBO04542.1"/>
    </source>
</evidence>